<dbReference type="EMBL" id="BMAV01003629">
    <property type="protein sequence ID" value="GFY43358.1"/>
    <property type="molecule type" value="Genomic_DNA"/>
</dbReference>
<feature type="region of interest" description="Disordered" evidence="1">
    <location>
        <begin position="70"/>
        <end position="91"/>
    </location>
</feature>
<reference evidence="2" key="1">
    <citation type="submission" date="2020-08" db="EMBL/GenBank/DDBJ databases">
        <title>Multicomponent nature underlies the extraordinary mechanical properties of spider dragline silk.</title>
        <authorList>
            <person name="Kono N."/>
            <person name="Nakamura H."/>
            <person name="Mori M."/>
            <person name="Yoshida Y."/>
            <person name="Ohtoshi R."/>
            <person name="Malay A.D."/>
            <person name="Moran D.A.P."/>
            <person name="Tomita M."/>
            <person name="Numata K."/>
            <person name="Arakawa K."/>
        </authorList>
    </citation>
    <scope>NUCLEOTIDE SEQUENCE</scope>
</reference>
<accession>A0A8X6WXZ3</accession>
<gene>
    <name evidence="2" type="ORF">TNIN_90701</name>
</gene>
<evidence type="ECO:0000256" key="1">
    <source>
        <dbReference type="SAM" id="MobiDB-lite"/>
    </source>
</evidence>
<dbReference type="Proteomes" id="UP000886998">
    <property type="component" value="Unassembled WGS sequence"/>
</dbReference>
<feature type="compositionally biased region" description="Polar residues" evidence="1">
    <location>
        <begin position="82"/>
        <end position="91"/>
    </location>
</feature>
<keyword evidence="3" id="KW-1185">Reference proteome</keyword>
<protein>
    <submittedName>
        <fullName evidence="2">Uncharacterized protein</fullName>
    </submittedName>
</protein>
<dbReference type="AlphaFoldDB" id="A0A8X6WXZ3"/>
<name>A0A8X6WXZ3_9ARAC</name>
<evidence type="ECO:0000313" key="2">
    <source>
        <dbReference type="EMBL" id="GFY43358.1"/>
    </source>
</evidence>
<sequence length="91" mass="10778">MHRCKRFWAQKRKWYHLLSKDRVIQLIPGKMDTLESLGVKTETGELARPVQKTFNPELQEPEINLPKDLTDSVIRTRERQKSTTPKRLTYA</sequence>
<organism evidence="2 3">
    <name type="scientific">Trichonephila inaurata madagascariensis</name>
    <dbReference type="NCBI Taxonomy" id="2747483"/>
    <lineage>
        <taxon>Eukaryota</taxon>
        <taxon>Metazoa</taxon>
        <taxon>Ecdysozoa</taxon>
        <taxon>Arthropoda</taxon>
        <taxon>Chelicerata</taxon>
        <taxon>Arachnida</taxon>
        <taxon>Araneae</taxon>
        <taxon>Araneomorphae</taxon>
        <taxon>Entelegynae</taxon>
        <taxon>Araneoidea</taxon>
        <taxon>Nephilidae</taxon>
        <taxon>Trichonephila</taxon>
        <taxon>Trichonephila inaurata</taxon>
    </lineage>
</organism>
<proteinExistence type="predicted"/>
<comment type="caution">
    <text evidence="2">The sequence shown here is derived from an EMBL/GenBank/DDBJ whole genome shotgun (WGS) entry which is preliminary data.</text>
</comment>
<evidence type="ECO:0000313" key="3">
    <source>
        <dbReference type="Proteomes" id="UP000886998"/>
    </source>
</evidence>
<feature type="compositionally biased region" description="Basic and acidic residues" evidence="1">
    <location>
        <begin position="70"/>
        <end position="81"/>
    </location>
</feature>